<dbReference type="PANTHER" id="PTHR43384:SF6">
    <property type="entry name" value="SEPTUM SITE-DETERMINING PROTEIN MIND HOMOLOG, CHLOROPLASTIC"/>
    <property type="match status" value="1"/>
</dbReference>
<dbReference type="InterPro" id="IPR027417">
    <property type="entry name" value="P-loop_NTPase"/>
</dbReference>
<evidence type="ECO:0000256" key="2">
    <source>
        <dbReference type="ARBA" id="ARBA00022840"/>
    </source>
</evidence>
<gene>
    <name evidence="4" type="ORF">S01H4_06935</name>
</gene>
<feature type="domain" description="AAA" evidence="3">
    <location>
        <begin position="80"/>
        <end position="232"/>
    </location>
</feature>
<dbReference type="Pfam" id="PF13614">
    <property type="entry name" value="AAA_31"/>
    <property type="match status" value="1"/>
</dbReference>
<dbReference type="SUPFAM" id="SSF52540">
    <property type="entry name" value="P-loop containing nucleoside triphosphate hydrolases"/>
    <property type="match status" value="1"/>
</dbReference>
<evidence type="ECO:0000256" key="1">
    <source>
        <dbReference type="ARBA" id="ARBA00022741"/>
    </source>
</evidence>
<protein>
    <recommendedName>
        <fullName evidence="3">AAA domain-containing protein</fullName>
    </recommendedName>
</protein>
<name>X0YP88_9ZZZZ</name>
<dbReference type="EMBL" id="BART01002208">
    <property type="protein sequence ID" value="GAG58084.1"/>
    <property type="molecule type" value="Genomic_DNA"/>
</dbReference>
<evidence type="ECO:0000313" key="4">
    <source>
        <dbReference type="EMBL" id="GAG58084.1"/>
    </source>
</evidence>
<feature type="non-terminal residue" evidence="4">
    <location>
        <position position="237"/>
    </location>
</feature>
<dbReference type="Gene3D" id="3.40.50.300">
    <property type="entry name" value="P-loop containing nucleotide triphosphate hydrolases"/>
    <property type="match status" value="1"/>
</dbReference>
<comment type="caution">
    <text evidence="4">The sequence shown here is derived from an EMBL/GenBank/DDBJ whole genome shotgun (WGS) entry which is preliminary data.</text>
</comment>
<dbReference type="AlphaFoldDB" id="X0YP88"/>
<keyword evidence="2" id="KW-0067">ATP-binding</keyword>
<organism evidence="4">
    <name type="scientific">marine sediment metagenome</name>
    <dbReference type="NCBI Taxonomy" id="412755"/>
    <lineage>
        <taxon>unclassified sequences</taxon>
        <taxon>metagenomes</taxon>
        <taxon>ecological metagenomes</taxon>
    </lineage>
</organism>
<dbReference type="GO" id="GO:0016887">
    <property type="term" value="F:ATP hydrolysis activity"/>
    <property type="evidence" value="ECO:0007669"/>
    <property type="project" value="TreeGrafter"/>
</dbReference>
<dbReference type="GO" id="GO:0005524">
    <property type="term" value="F:ATP binding"/>
    <property type="evidence" value="ECO:0007669"/>
    <property type="project" value="UniProtKB-KW"/>
</dbReference>
<dbReference type="PANTHER" id="PTHR43384">
    <property type="entry name" value="SEPTUM SITE-DETERMINING PROTEIN MIND HOMOLOG, CHLOROPLASTIC-RELATED"/>
    <property type="match status" value="1"/>
</dbReference>
<reference evidence="4" key="1">
    <citation type="journal article" date="2014" name="Front. Microbiol.">
        <title>High frequency of phylogenetically diverse reductive dehalogenase-homologous genes in deep subseafloor sedimentary metagenomes.</title>
        <authorList>
            <person name="Kawai M."/>
            <person name="Futagami T."/>
            <person name="Toyoda A."/>
            <person name="Takaki Y."/>
            <person name="Nishi S."/>
            <person name="Hori S."/>
            <person name="Arai W."/>
            <person name="Tsubouchi T."/>
            <person name="Morono Y."/>
            <person name="Uchiyama I."/>
            <person name="Ito T."/>
            <person name="Fujiyama A."/>
            <person name="Inagaki F."/>
            <person name="Takami H."/>
        </authorList>
    </citation>
    <scope>NUCLEOTIDE SEQUENCE</scope>
    <source>
        <strain evidence="4">Expedition CK06-06</strain>
    </source>
</reference>
<evidence type="ECO:0000259" key="3">
    <source>
        <dbReference type="Pfam" id="PF13614"/>
    </source>
</evidence>
<dbReference type="GO" id="GO:0005829">
    <property type="term" value="C:cytosol"/>
    <property type="evidence" value="ECO:0007669"/>
    <property type="project" value="TreeGrafter"/>
</dbReference>
<dbReference type="InterPro" id="IPR050625">
    <property type="entry name" value="ParA/MinD_ATPase"/>
</dbReference>
<keyword evidence="1" id="KW-0547">Nucleotide-binding</keyword>
<dbReference type="GO" id="GO:0051782">
    <property type="term" value="P:negative regulation of cell division"/>
    <property type="evidence" value="ECO:0007669"/>
    <property type="project" value="TreeGrafter"/>
</dbReference>
<proteinExistence type="predicted"/>
<sequence length="237" mass="26814">MKKNNCLPSEINTLTNGFEKIFLPNNKNELIKKNSIKKQEEINKVEIEEEVGREEERNYLTYESINLDEYNIVNEEVRGKVVGLIGSKGGVGTTFIASHLAVLCLKKEYNSKVVLVDLNLGNGDIKTVFIQTEPVKDFGDLSSILDELSDISVKNVVEDTNNEISAIFSPNDFKKVEEFQEDDIKQIIDILRSSYEYIFLDIPNNLNLNSTKAGINSSDELIIVTLPQFLSIRRCDC</sequence>
<dbReference type="GO" id="GO:0009898">
    <property type="term" value="C:cytoplasmic side of plasma membrane"/>
    <property type="evidence" value="ECO:0007669"/>
    <property type="project" value="TreeGrafter"/>
</dbReference>
<accession>X0YP88</accession>
<dbReference type="InterPro" id="IPR025669">
    <property type="entry name" value="AAA_dom"/>
</dbReference>